<protein>
    <submittedName>
        <fullName evidence="1">Unnamed protein product</fullName>
    </submittedName>
</protein>
<evidence type="ECO:0000313" key="1">
    <source>
        <dbReference type="EMBL" id="GME71285.1"/>
    </source>
</evidence>
<evidence type="ECO:0000313" key="2">
    <source>
        <dbReference type="Proteomes" id="UP001165064"/>
    </source>
</evidence>
<comment type="caution">
    <text evidence="1">The sequence shown here is derived from an EMBL/GenBank/DDBJ whole genome shotgun (WGS) entry which is preliminary data.</text>
</comment>
<name>A0ACB5SSM1_AMBMO</name>
<proteinExistence type="predicted"/>
<sequence length="466" mass="52439">MSNYLCQRCKLPLVLDQSLEGLSNAQKHLLTVNYTQRPPVENTSLALTSSTNSKGSMKSIEHSKDEYPVISDERKRLFKEVLSSNGTKPLIGSRGISDSINADEGSFVILEDKSRNMELDKIPMSDRVSSLQSIFNIISSKYEIDYPVCSDCANTLIGELKVKFDELTKEKDIYAQFLKKLIGQSGPNSIKAKESLSELEKLKAEEKSLLEQLEMSEKEGEDLTKQIVDMEQELENMNLEEKLLCDQRNKADLEMMVQVNELQRVQSLYESDLNQLDALRKISVFNDVFVISHDGLFGTINGLRLGSLDNVKVSWHEINAALGQLVLLLHTVVHLLNIELVGYRLIPIGSTSKIEKMERDSKNPAKINVTTYNVYSTGEFSIGKFFASNSLDNGMVALVEVLTQIGQSLRAIDSSNDLPYNMTKDKVAGYNIRPSYRVSNEEWTAACRYMLTNANWVLTYCVAHCE</sequence>
<accession>A0ACB5SSM1</accession>
<organism evidence="1 2">
    <name type="scientific">Ambrosiozyma monospora</name>
    <name type="common">Yeast</name>
    <name type="synonym">Endomycopsis monosporus</name>
    <dbReference type="NCBI Taxonomy" id="43982"/>
    <lineage>
        <taxon>Eukaryota</taxon>
        <taxon>Fungi</taxon>
        <taxon>Dikarya</taxon>
        <taxon>Ascomycota</taxon>
        <taxon>Saccharomycotina</taxon>
        <taxon>Pichiomycetes</taxon>
        <taxon>Pichiales</taxon>
        <taxon>Pichiaceae</taxon>
        <taxon>Ambrosiozyma</taxon>
    </lineage>
</organism>
<gene>
    <name evidence="1" type="ORF">Amon02_000053000</name>
</gene>
<dbReference type="EMBL" id="BSXS01000185">
    <property type="protein sequence ID" value="GME71285.1"/>
    <property type="molecule type" value="Genomic_DNA"/>
</dbReference>
<keyword evidence="2" id="KW-1185">Reference proteome</keyword>
<reference evidence="1" key="1">
    <citation type="submission" date="2023-04" db="EMBL/GenBank/DDBJ databases">
        <title>Ambrosiozyma monospora NBRC 10751.</title>
        <authorList>
            <person name="Ichikawa N."/>
            <person name="Sato H."/>
            <person name="Tonouchi N."/>
        </authorList>
    </citation>
    <scope>NUCLEOTIDE SEQUENCE</scope>
    <source>
        <strain evidence="1">NBRC 10751</strain>
    </source>
</reference>
<dbReference type="Proteomes" id="UP001165064">
    <property type="component" value="Unassembled WGS sequence"/>
</dbReference>